<dbReference type="GO" id="GO:0003700">
    <property type="term" value="F:DNA-binding transcription factor activity"/>
    <property type="evidence" value="ECO:0007669"/>
    <property type="project" value="InterPro"/>
</dbReference>
<dbReference type="PRINTS" id="PR00032">
    <property type="entry name" value="HTHARAC"/>
</dbReference>
<dbReference type="PROSITE" id="PS01124">
    <property type="entry name" value="HTH_ARAC_FAMILY_2"/>
    <property type="match status" value="1"/>
</dbReference>
<dbReference type="SMART" id="SM00871">
    <property type="entry name" value="AraC_E_bind"/>
    <property type="match status" value="1"/>
</dbReference>
<keyword evidence="3" id="KW-0804">Transcription</keyword>
<evidence type="ECO:0000256" key="1">
    <source>
        <dbReference type="ARBA" id="ARBA00023015"/>
    </source>
</evidence>
<dbReference type="InterPro" id="IPR020449">
    <property type="entry name" value="Tscrpt_reg_AraC-type_HTH"/>
</dbReference>
<keyword evidence="2" id="KW-0238">DNA-binding</keyword>
<protein>
    <submittedName>
        <fullName evidence="5">Transcriptional regulator, AraC family</fullName>
    </submittedName>
</protein>
<evidence type="ECO:0000313" key="6">
    <source>
        <dbReference type="Proteomes" id="UP000184386"/>
    </source>
</evidence>
<dbReference type="InterPro" id="IPR029441">
    <property type="entry name" value="Cass2"/>
</dbReference>
<keyword evidence="6" id="KW-1185">Reference proteome</keyword>
<dbReference type="GO" id="GO:0043565">
    <property type="term" value="F:sequence-specific DNA binding"/>
    <property type="evidence" value="ECO:0007669"/>
    <property type="project" value="InterPro"/>
</dbReference>
<evidence type="ECO:0000256" key="3">
    <source>
        <dbReference type="ARBA" id="ARBA00023163"/>
    </source>
</evidence>
<dbReference type="Pfam" id="PF12833">
    <property type="entry name" value="HTH_18"/>
    <property type="match status" value="1"/>
</dbReference>
<proteinExistence type="predicted"/>
<dbReference type="SUPFAM" id="SSF55136">
    <property type="entry name" value="Probable bacterial effector-binding domain"/>
    <property type="match status" value="1"/>
</dbReference>
<accession>A0A1M6JMF6</accession>
<dbReference type="PROSITE" id="PS00041">
    <property type="entry name" value="HTH_ARAC_FAMILY_1"/>
    <property type="match status" value="1"/>
</dbReference>
<organism evidence="5 6">
    <name type="scientific">Anaerocolumna jejuensis DSM 15929</name>
    <dbReference type="NCBI Taxonomy" id="1121322"/>
    <lineage>
        <taxon>Bacteria</taxon>
        <taxon>Bacillati</taxon>
        <taxon>Bacillota</taxon>
        <taxon>Clostridia</taxon>
        <taxon>Lachnospirales</taxon>
        <taxon>Lachnospiraceae</taxon>
        <taxon>Anaerocolumna</taxon>
    </lineage>
</organism>
<sequence>MNYRKALEQAVIYIENHLGDNIKVEDVAKAAGYSYYHLNRQFTAILGESIGSYIKKRRLADASKKLLYTDLKIIEIAIEYGFDSPEAFSRAFKAIYKASPQSYRQNRLDTFIGNKERLDTGLLNHLVRNVTVHPKIVELPEIKVAGIRGETTLRDNRLQELWGRANSLYSQIPNRVPNGRAFGICEACAENTLYTMNDDILFTEVAGTEVSSFEGLTDPFVPKVIPGGHYAVFTHRGTLQMLPQTFDYIWGTWFLTTKEELDWREDFELYDKRFLGYDHPDSEVDLYIPVRHL</sequence>
<evidence type="ECO:0000313" key="5">
    <source>
        <dbReference type="EMBL" id="SHJ47866.1"/>
    </source>
</evidence>
<dbReference type="InterPro" id="IPR010499">
    <property type="entry name" value="AraC_E-bd"/>
</dbReference>
<dbReference type="RefSeq" id="WP_073271839.1">
    <property type="nucleotide sequence ID" value="NZ_FRAC01000006.1"/>
</dbReference>
<dbReference type="SUPFAM" id="SSF46689">
    <property type="entry name" value="Homeodomain-like"/>
    <property type="match status" value="2"/>
</dbReference>
<dbReference type="Gene3D" id="1.10.10.60">
    <property type="entry name" value="Homeodomain-like"/>
    <property type="match status" value="2"/>
</dbReference>
<keyword evidence="1" id="KW-0805">Transcription regulation</keyword>
<dbReference type="InterPro" id="IPR009057">
    <property type="entry name" value="Homeodomain-like_sf"/>
</dbReference>
<dbReference type="PANTHER" id="PTHR47504:SF5">
    <property type="entry name" value="RIGHT ORIGIN-BINDING PROTEIN"/>
    <property type="match status" value="1"/>
</dbReference>
<gene>
    <name evidence="5" type="ORF">SAMN02745136_00134</name>
</gene>
<dbReference type="AlphaFoldDB" id="A0A1M6JMF6"/>
<dbReference type="OrthoDB" id="9782503at2"/>
<dbReference type="InterPro" id="IPR018062">
    <property type="entry name" value="HTH_AraC-typ_CS"/>
</dbReference>
<dbReference type="InterPro" id="IPR050959">
    <property type="entry name" value="MarA-like"/>
</dbReference>
<dbReference type="Pfam" id="PF14526">
    <property type="entry name" value="Cass2"/>
    <property type="match status" value="1"/>
</dbReference>
<dbReference type="Proteomes" id="UP000184386">
    <property type="component" value="Unassembled WGS sequence"/>
</dbReference>
<feature type="domain" description="HTH araC/xylS-type" evidence="4">
    <location>
        <begin position="8"/>
        <end position="106"/>
    </location>
</feature>
<evidence type="ECO:0000256" key="2">
    <source>
        <dbReference type="ARBA" id="ARBA00023125"/>
    </source>
</evidence>
<dbReference type="EMBL" id="FRAC01000006">
    <property type="protein sequence ID" value="SHJ47866.1"/>
    <property type="molecule type" value="Genomic_DNA"/>
</dbReference>
<evidence type="ECO:0000259" key="4">
    <source>
        <dbReference type="PROSITE" id="PS01124"/>
    </source>
</evidence>
<dbReference type="PANTHER" id="PTHR47504">
    <property type="entry name" value="RIGHT ORIGIN-BINDING PROTEIN"/>
    <property type="match status" value="1"/>
</dbReference>
<name>A0A1M6JMF6_9FIRM</name>
<dbReference type="InterPro" id="IPR018060">
    <property type="entry name" value="HTH_AraC"/>
</dbReference>
<dbReference type="Gene3D" id="3.20.80.10">
    <property type="entry name" value="Regulatory factor, effector binding domain"/>
    <property type="match status" value="1"/>
</dbReference>
<reference evidence="5 6" key="1">
    <citation type="submission" date="2016-11" db="EMBL/GenBank/DDBJ databases">
        <authorList>
            <person name="Jaros S."/>
            <person name="Januszkiewicz K."/>
            <person name="Wedrychowicz H."/>
        </authorList>
    </citation>
    <scope>NUCLEOTIDE SEQUENCE [LARGE SCALE GENOMIC DNA]</scope>
    <source>
        <strain evidence="5 6">DSM 15929</strain>
    </source>
</reference>
<dbReference type="InterPro" id="IPR011256">
    <property type="entry name" value="Reg_factor_effector_dom_sf"/>
</dbReference>
<dbReference type="SMART" id="SM00342">
    <property type="entry name" value="HTH_ARAC"/>
    <property type="match status" value="1"/>
</dbReference>
<dbReference type="STRING" id="1121322.SAMN02745136_00134"/>